<protein>
    <submittedName>
        <fullName evidence="4">Multiple epidermal growth factor-like domains protein 9</fullName>
    </submittedName>
</protein>
<dbReference type="Pfam" id="PF07699">
    <property type="entry name" value="Ephrin_rec_like"/>
    <property type="match status" value="2"/>
</dbReference>
<dbReference type="Proteomes" id="UP001230051">
    <property type="component" value="Unassembled WGS sequence"/>
</dbReference>
<organism evidence="4 5">
    <name type="scientific">Acipenser oxyrinchus oxyrinchus</name>
    <dbReference type="NCBI Taxonomy" id="40147"/>
    <lineage>
        <taxon>Eukaryota</taxon>
        <taxon>Metazoa</taxon>
        <taxon>Chordata</taxon>
        <taxon>Craniata</taxon>
        <taxon>Vertebrata</taxon>
        <taxon>Euteleostomi</taxon>
        <taxon>Actinopterygii</taxon>
        <taxon>Chondrostei</taxon>
        <taxon>Acipenseriformes</taxon>
        <taxon>Acipenseridae</taxon>
        <taxon>Acipenser</taxon>
    </lineage>
</organism>
<feature type="domain" description="Tyrosine-protein kinase ephrin type A/B receptor-like" evidence="3">
    <location>
        <begin position="203"/>
        <end position="233"/>
    </location>
</feature>
<reference evidence="4" key="1">
    <citation type="submission" date="2022-02" db="EMBL/GenBank/DDBJ databases">
        <title>Atlantic sturgeon de novo genome assembly.</title>
        <authorList>
            <person name="Stock M."/>
            <person name="Klopp C."/>
            <person name="Guiguen Y."/>
            <person name="Cabau C."/>
            <person name="Parinello H."/>
            <person name="Santidrian Yebra-Pimentel E."/>
            <person name="Kuhl H."/>
            <person name="Dirks R.P."/>
            <person name="Guessner J."/>
            <person name="Wuertz S."/>
            <person name="Du K."/>
            <person name="Schartl M."/>
        </authorList>
    </citation>
    <scope>NUCLEOTIDE SEQUENCE</scope>
    <source>
        <strain evidence="4">STURGEONOMICS-FGT-2020</strain>
        <tissue evidence="4">Whole blood</tissue>
    </source>
</reference>
<dbReference type="InterPro" id="IPR009030">
    <property type="entry name" value="Growth_fac_rcpt_cys_sf"/>
</dbReference>
<dbReference type="SUPFAM" id="SSF57184">
    <property type="entry name" value="Growth factor receptor domain"/>
    <property type="match status" value="1"/>
</dbReference>
<dbReference type="PANTHER" id="PTHR46967">
    <property type="entry name" value="INSULIN-LIKE GROWTH FACTOR BINDING PROTEIN,N-TERMINAL"/>
    <property type="match status" value="1"/>
</dbReference>
<keyword evidence="5" id="KW-1185">Reference proteome</keyword>
<gene>
    <name evidence="4" type="ORF">AOXY_G110</name>
</gene>
<keyword evidence="1" id="KW-0472">Membrane</keyword>
<name>A0AAD8GIW3_ACIOX</name>
<proteinExistence type="predicted"/>
<accession>A0AAD8GIW3</accession>
<feature type="chain" id="PRO_5042220278" evidence="2">
    <location>
        <begin position="23"/>
        <end position="337"/>
    </location>
</feature>
<evidence type="ECO:0000256" key="2">
    <source>
        <dbReference type="SAM" id="SignalP"/>
    </source>
</evidence>
<comment type="caution">
    <text evidence="4">The sequence shown here is derived from an EMBL/GenBank/DDBJ whole genome shotgun (WGS) entry which is preliminary data.</text>
</comment>
<keyword evidence="2" id="KW-0732">Signal</keyword>
<evidence type="ECO:0000259" key="3">
    <source>
        <dbReference type="Pfam" id="PF07699"/>
    </source>
</evidence>
<evidence type="ECO:0000313" key="5">
    <source>
        <dbReference type="Proteomes" id="UP001230051"/>
    </source>
</evidence>
<feature type="signal peptide" evidence="2">
    <location>
        <begin position="1"/>
        <end position="22"/>
    </location>
</feature>
<dbReference type="PANTHER" id="PTHR46967:SF1">
    <property type="entry name" value="KERATIN-ASSOCIATED PROTEIN 16-1-LIKE"/>
    <property type="match status" value="1"/>
</dbReference>
<dbReference type="SMART" id="SM01411">
    <property type="entry name" value="Ephrin_rec_like"/>
    <property type="match status" value="3"/>
</dbReference>
<dbReference type="AlphaFoldDB" id="A0AAD8GIW3"/>
<keyword evidence="1" id="KW-1133">Transmembrane helix</keyword>
<evidence type="ECO:0000313" key="4">
    <source>
        <dbReference type="EMBL" id="KAK1175457.1"/>
    </source>
</evidence>
<sequence length="337" mass="36177">MKRRRLWCTVLAAAYLLGVALSQTTIGPSVTNTTDSGNSSLTTVLPPACSAVNTSACAACLPGTRYSNETLNCSCCPASGLCVSPGDCLPCPRGHYQSLAAQELCLPCAQGFYTNSTGSPVCLSCQPGSYTNATGTAVCKRCAPGYYTSRQNATSCEPCPKETFCNTSSCVRCWGCPLGKESLQSASTECTPCRPGMHRGPEESMCRICSVGYYQIKWGQEKCDICPKEHYCPSPDVYPIKCPNDAFCPEGSTSPGYCMETFFRKSGETCELAPVTITLLVIAAGMVLLLVILLVLRRRKETDTELAVSRAPLLRKAQLPGRVYGMAWDAEPVYAGW</sequence>
<dbReference type="InterPro" id="IPR011641">
    <property type="entry name" value="Tyr-kin_ephrin_A/B_rcpt-like"/>
</dbReference>
<feature type="transmembrane region" description="Helical" evidence="1">
    <location>
        <begin position="272"/>
        <end position="296"/>
    </location>
</feature>
<feature type="domain" description="Tyrosine-protein kinase ephrin type A/B receptor-like" evidence="3">
    <location>
        <begin position="87"/>
        <end position="119"/>
    </location>
</feature>
<dbReference type="Gene3D" id="2.10.50.10">
    <property type="entry name" value="Tumor Necrosis Factor Receptor, subunit A, domain 2"/>
    <property type="match status" value="2"/>
</dbReference>
<keyword evidence="1" id="KW-0812">Transmembrane</keyword>
<evidence type="ECO:0000256" key="1">
    <source>
        <dbReference type="SAM" id="Phobius"/>
    </source>
</evidence>
<dbReference type="EMBL" id="JAGXEW010000001">
    <property type="protein sequence ID" value="KAK1175457.1"/>
    <property type="molecule type" value="Genomic_DNA"/>
</dbReference>